<sequence>MLTATATATEYVSQAAESAQNETPLTDVEILRRVRRIQSGWSVSERMDRRMEANRRFASLLETLALDHHAA</sequence>
<feature type="region of interest" description="Disordered" evidence="1">
    <location>
        <begin position="1"/>
        <end position="23"/>
    </location>
</feature>
<protein>
    <submittedName>
        <fullName evidence="2">Uncharacterized protein</fullName>
    </submittedName>
</protein>
<dbReference type="RefSeq" id="WP_250929126.1">
    <property type="nucleotide sequence ID" value="NZ_JAMQBK010000031.1"/>
</dbReference>
<reference evidence="2 3" key="1">
    <citation type="journal article" date="2022" name="Syst. Appl. Microbiol.">
        <title>Rhodopirellula aestuarii sp. nov., a novel member of the genus Rhodopirellula isolated from brackish sediments collected in the Tagus River estuary, Portugal.</title>
        <authorList>
            <person name="Vitorino I.R."/>
            <person name="Klimek D."/>
            <person name="Calusinska M."/>
            <person name="Lobo-da-Cunha A."/>
            <person name="Vasconcelos V."/>
            <person name="Lage O.M."/>
        </authorList>
    </citation>
    <scope>NUCLEOTIDE SEQUENCE [LARGE SCALE GENOMIC DNA]</scope>
    <source>
        <strain evidence="2 3">ICT_H3.1</strain>
    </source>
</reference>
<dbReference type="EMBL" id="JAMQBK010000031">
    <property type="protein sequence ID" value="MCM2371498.1"/>
    <property type="molecule type" value="Genomic_DNA"/>
</dbReference>
<keyword evidence="3" id="KW-1185">Reference proteome</keyword>
<evidence type="ECO:0000313" key="3">
    <source>
        <dbReference type="Proteomes" id="UP001202961"/>
    </source>
</evidence>
<proteinExistence type="predicted"/>
<organism evidence="2 3">
    <name type="scientific">Aporhodopirellula aestuarii</name>
    <dbReference type="NCBI Taxonomy" id="2950107"/>
    <lineage>
        <taxon>Bacteria</taxon>
        <taxon>Pseudomonadati</taxon>
        <taxon>Planctomycetota</taxon>
        <taxon>Planctomycetia</taxon>
        <taxon>Pirellulales</taxon>
        <taxon>Pirellulaceae</taxon>
        <taxon>Aporhodopirellula</taxon>
    </lineage>
</organism>
<gene>
    <name evidence="2" type="ORF">NB063_12870</name>
</gene>
<accession>A0ABT0U4X2</accession>
<evidence type="ECO:0000313" key="2">
    <source>
        <dbReference type="EMBL" id="MCM2371498.1"/>
    </source>
</evidence>
<comment type="caution">
    <text evidence="2">The sequence shown here is derived from an EMBL/GenBank/DDBJ whole genome shotgun (WGS) entry which is preliminary data.</text>
</comment>
<dbReference type="Proteomes" id="UP001202961">
    <property type="component" value="Unassembled WGS sequence"/>
</dbReference>
<name>A0ABT0U4X2_9BACT</name>
<evidence type="ECO:0000256" key="1">
    <source>
        <dbReference type="SAM" id="MobiDB-lite"/>
    </source>
</evidence>